<gene>
    <name evidence="9" type="ORF">OT_ostta09g03570</name>
</gene>
<proteinExistence type="predicted"/>
<dbReference type="PANTHER" id="PTHR43694:SF1">
    <property type="entry name" value="RIBONUCLEASE J"/>
    <property type="match status" value="1"/>
</dbReference>
<feature type="region of interest" description="Disordered" evidence="7">
    <location>
        <begin position="28"/>
        <end position="70"/>
    </location>
</feature>
<evidence type="ECO:0000256" key="6">
    <source>
        <dbReference type="ARBA" id="ARBA00022884"/>
    </source>
</evidence>
<evidence type="ECO:0000256" key="1">
    <source>
        <dbReference type="ARBA" id="ARBA00022722"/>
    </source>
</evidence>
<dbReference type="CDD" id="cd07714">
    <property type="entry name" value="RNaseJ_MBL-fold"/>
    <property type="match status" value="1"/>
</dbReference>
<keyword evidence="10" id="KW-1185">Reference proteome</keyword>
<evidence type="ECO:0000256" key="2">
    <source>
        <dbReference type="ARBA" id="ARBA00022723"/>
    </source>
</evidence>
<keyword evidence="6" id="KW-0694">RNA-binding</keyword>
<feature type="compositionally biased region" description="Basic and acidic residues" evidence="7">
    <location>
        <begin position="661"/>
        <end position="670"/>
    </location>
</feature>
<dbReference type="KEGG" id="ota:OT_ostta09g03570"/>
<dbReference type="RefSeq" id="XP_022839683.1">
    <property type="nucleotide sequence ID" value="XM_022983415.1"/>
</dbReference>
<keyword evidence="5" id="KW-0269">Exonuclease</keyword>
<dbReference type="SUPFAM" id="SSF56281">
    <property type="entry name" value="Metallo-hydrolase/oxidoreductase"/>
    <property type="match status" value="1"/>
</dbReference>
<dbReference type="PANTHER" id="PTHR43694">
    <property type="entry name" value="RIBONUCLEASE J"/>
    <property type="match status" value="1"/>
</dbReference>
<keyword evidence="4" id="KW-0862">Zinc</keyword>
<reference evidence="10" key="1">
    <citation type="journal article" date="2006" name="Proc. Natl. Acad. Sci. U.S.A.">
        <title>Genome analysis of the smallest free-living eukaryote Ostreococcus tauri unveils many unique features.</title>
        <authorList>
            <person name="Derelle E."/>
            <person name="Ferraz C."/>
            <person name="Rombauts S."/>
            <person name="Rouze P."/>
            <person name="Worden A.Z."/>
            <person name="Robbens S."/>
            <person name="Partensky F."/>
            <person name="Degroeve S."/>
            <person name="Echeynie S."/>
            <person name="Cooke R."/>
            <person name="Saeys Y."/>
            <person name="Wuyts J."/>
            <person name="Jabbari K."/>
            <person name="Bowler C."/>
            <person name="Panaud O."/>
            <person name="Piegu B."/>
            <person name="Ball S.G."/>
            <person name="Ral J.-P."/>
            <person name="Bouget F.-Y."/>
            <person name="Piganeau G."/>
            <person name="De Baets B."/>
            <person name="Picard A."/>
            <person name="Delseny M."/>
            <person name="Demaille J."/>
            <person name="Van de Peer Y."/>
            <person name="Moreau H."/>
        </authorList>
    </citation>
    <scope>NUCLEOTIDE SEQUENCE [LARGE SCALE GENOMIC DNA]</scope>
    <source>
        <strain evidence="10">OTTH 0595 / CCAP 157/2 / RCC745</strain>
    </source>
</reference>
<dbReference type="Pfam" id="PF07521">
    <property type="entry name" value="RMMBL"/>
    <property type="match status" value="1"/>
</dbReference>
<evidence type="ECO:0000259" key="8">
    <source>
        <dbReference type="SMART" id="SM00849"/>
    </source>
</evidence>
<evidence type="ECO:0000313" key="10">
    <source>
        <dbReference type="Proteomes" id="UP000009170"/>
    </source>
</evidence>
<dbReference type="GO" id="GO:0046872">
    <property type="term" value="F:metal ion binding"/>
    <property type="evidence" value="ECO:0007669"/>
    <property type="project" value="UniProtKB-KW"/>
</dbReference>
<dbReference type="OrthoDB" id="17458at2759"/>
<feature type="compositionally biased region" description="Basic and acidic residues" evidence="7">
    <location>
        <begin position="32"/>
        <end position="41"/>
    </location>
</feature>
<evidence type="ECO:0000256" key="3">
    <source>
        <dbReference type="ARBA" id="ARBA00022801"/>
    </source>
</evidence>
<dbReference type="InterPro" id="IPR001279">
    <property type="entry name" value="Metallo-B-lactamas"/>
</dbReference>
<dbReference type="GeneID" id="9831914"/>
<dbReference type="Gene3D" id="3.60.15.10">
    <property type="entry name" value="Ribonuclease Z/Hydroxyacylglutathione hydrolase-like"/>
    <property type="match status" value="1"/>
</dbReference>
<feature type="region of interest" description="Disordered" evidence="7">
    <location>
        <begin position="661"/>
        <end position="729"/>
    </location>
</feature>
<keyword evidence="1" id="KW-0540">Nuclease</keyword>
<dbReference type="GO" id="GO:0003723">
    <property type="term" value="F:RNA binding"/>
    <property type="evidence" value="ECO:0007669"/>
    <property type="project" value="UniProtKB-KW"/>
</dbReference>
<reference evidence="9 10" key="2">
    <citation type="journal article" date="2014" name="BMC Genomics">
        <title>An improved genome of the model marine alga Ostreococcus tauri unfolds by assessing Illumina de novo assemblies.</title>
        <authorList>
            <person name="Blanc-Mathieu R."/>
            <person name="Verhelst B."/>
            <person name="Derelle E."/>
            <person name="Rombauts S."/>
            <person name="Bouget F.Y."/>
            <person name="Carre I."/>
            <person name="Chateau A."/>
            <person name="Eyre-Walker A."/>
            <person name="Grimsley N."/>
            <person name="Moreau H."/>
            <person name="Piegu B."/>
            <person name="Rivals E."/>
            <person name="Schackwitz W."/>
            <person name="Van de Peer Y."/>
            <person name="Piganeau G."/>
        </authorList>
    </citation>
    <scope>NUCLEOTIDE SEQUENCE [LARGE SCALE GENOMIC DNA]</scope>
    <source>
        <strain evidence="10">OTTH 0595 / CCAP 157/2 / RCC745</strain>
    </source>
</reference>
<dbReference type="EMBL" id="CAID01000009">
    <property type="protein sequence ID" value="CEF99170.1"/>
    <property type="molecule type" value="Genomic_DNA"/>
</dbReference>
<evidence type="ECO:0000256" key="7">
    <source>
        <dbReference type="SAM" id="MobiDB-lite"/>
    </source>
</evidence>
<feature type="domain" description="Metallo-beta-lactamase" evidence="8">
    <location>
        <begin position="119"/>
        <end position="316"/>
    </location>
</feature>
<evidence type="ECO:0000256" key="4">
    <source>
        <dbReference type="ARBA" id="ARBA00022833"/>
    </source>
</evidence>
<dbReference type="Proteomes" id="UP000009170">
    <property type="component" value="Unassembled WGS sequence"/>
</dbReference>
<dbReference type="FunCoup" id="A0A090M4K7">
    <property type="interactions" value="276"/>
</dbReference>
<evidence type="ECO:0000313" key="9">
    <source>
        <dbReference type="EMBL" id="CEF99170.1"/>
    </source>
</evidence>
<dbReference type="SMART" id="SM00849">
    <property type="entry name" value="Lactamase_B"/>
    <property type="match status" value="1"/>
</dbReference>
<dbReference type="InParanoid" id="A0A090M4K7"/>
<protein>
    <submittedName>
        <fullName evidence="9">Beta-lactamase-like</fullName>
    </submittedName>
</protein>
<dbReference type="STRING" id="70448.A0A090M4K7"/>
<comment type="caution">
    <text evidence="9">The sequence shown here is derived from an EMBL/GenBank/DDBJ whole genome shotgun (WGS) entry which is preliminary data.</text>
</comment>
<dbReference type="Pfam" id="PF22505">
    <property type="entry name" value="RNase_J_b_CASP"/>
    <property type="match status" value="1"/>
</dbReference>
<keyword evidence="2" id="KW-0479">Metal-binding</keyword>
<sequence length="729" mass="79706">MSTVARAWTPRAWTRRRGDDAVVGAVVAASGRDGDGRDRARGGRSPGGGRGRGRGRGGRAARGGRGGKSRIRIQSDGKRHLGQTLEYAAEKAFPAVEANDLIDDPPLKVLPLGGLGEIGMNCMLVGSGDRWVLLDAGLMFPDHEELGIQKVLPDVSFLHRWRDKIEAVLITHGHEDHIGALPWVIPALDPATPIYAGLFTMQLIKRRMLEYSLWNDDRFKVFNMNERFQAGPFDMEAVRVTHSIPDCCGLIFRSEHGTIVHTGDWKIDETPVDGLHFDRTSWERVGQEGVTLMMSDSTNVLSPGRTVSESQVSEGIMRKVLGHSGRIITTQFASNIHRLYGVRAAAEATGRKIAFIGLSLTTYLEAAKRAGIAPLDPANLIPAEEIDDHDPSKLLIVTTGSQGEDRAQLALASRGSSRLLTLQPTDLLLYSAKMIPGNEKRVMRMMNEIAKKGPQIAMGRDDLLHSSGHGYKDELDEVIKLLKPEHFLPVHGEYAFLKAHEQLARQSGVMHTTVIGNGEMLGVTPLAKKKQHGTLGNFHRVGKARLQTMFNDGGIGSGTSEDMAIEERMRIAVEGVIVCDYEIANAGDDLISAKARVTSRGMWTDDGRLLEACRVAAVQATGDMPVNSKLSAVERAVSSSIRAAVRTYCNKRPDVIVVAHRAGEHSRRAPDVNAAAAEDDEDGDDGKSQPQRYPRRTMTPTDVRPLRGQYRGSGPSGADRHRRSDPEYQ</sequence>
<organism evidence="9 10">
    <name type="scientific">Ostreococcus tauri</name>
    <name type="common">Marine green alga</name>
    <dbReference type="NCBI Taxonomy" id="70448"/>
    <lineage>
        <taxon>Eukaryota</taxon>
        <taxon>Viridiplantae</taxon>
        <taxon>Chlorophyta</taxon>
        <taxon>Mamiellophyceae</taxon>
        <taxon>Mamiellales</taxon>
        <taxon>Bathycoccaceae</taxon>
        <taxon>Ostreococcus</taxon>
    </lineage>
</organism>
<dbReference type="GO" id="GO:0004527">
    <property type="term" value="F:exonuclease activity"/>
    <property type="evidence" value="ECO:0007669"/>
    <property type="project" value="UniProtKB-KW"/>
</dbReference>
<name>A0A090M4K7_OSTTA</name>
<evidence type="ECO:0000256" key="5">
    <source>
        <dbReference type="ARBA" id="ARBA00022839"/>
    </source>
</evidence>
<dbReference type="InterPro" id="IPR042173">
    <property type="entry name" value="RNase_J_2"/>
</dbReference>
<dbReference type="Gene3D" id="3.40.50.10710">
    <property type="entry name" value="Metallo-hydrolase/oxidoreductase"/>
    <property type="match status" value="1"/>
</dbReference>
<dbReference type="AlphaFoldDB" id="A0A090M4K7"/>
<feature type="compositionally biased region" description="Basic and acidic residues" evidence="7">
    <location>
        <begin position="718"/>
        <end position="729"/>
    </location>
</feature>
<dbReference type="InterPro" id="IPR055132">
    <property type="entry name" value="RNase_J_b_CASP"/>
</dbReference>
<accession>A0A090M4K7</accession>
<dbReference type="InterPro" id="IPR011108">
    <property type="entry name" value="RMMBL"/>
</dbReference>
<keyword evidence="3" id="KW-0378">Hydrolase</keyword>
<dbReference type="InterPro" id="IPR036866">
    <property type="entry name" value="RibonucZ/Hydroxyglut_hydro"/>
</dbReference>
<dbReference type="Pfam" id="PF00753">
    <property type="entry name" value="Lactamase_B"/>
    <property type="match status" value="1"/>
</dbReference>